<feature type="compositionally biased region" description="Polar residues" evidence="1">
    <location>
        <begin position="339"/>
        <end position="349"/>
    </location>
</feature>
<feature type="region of interest" description="Disordered" evidence="1">
    <location>
        <begin position="1"/>
        <end position="53"/>
    </location>
</feature>
<sequence length="400" mass="44676">MEEAASENNASDVTPEADNTVDNQQEAQHNQFQNQKQQTAQQVGPAPTTAPQDEINGLATMMQKLLQGQQIKGKALNQVTTDISKMNHMFTDLSTKYNNVASHMRQIDIHIAQTAESVKRQQGTLPGKTDTNRKECSAVELRSGRRLPDVAPKKLTAAEKGKQKEGEQPRSDTAPLSDKETKQPTETDPAPAATPVEHVPTREYTPKVPYPVPAKKSRKDREEIKCKKMLEDLTIKLPLIDATEHNIMSVDSDGYNKMIDSAKSMEKLGADATSNHITQPRNQLDFRQLESDYRVTGGQLVAPRAGSQTDLPHHLISLCEQSEQLLPNSHHHDRGGEQGRTSRTTSGTNHSKHYLPLHHTIIFDLIVYVDNLLDVDPLEPIRLELDEKEDFVVYTWPVAL</sequence>
<comment type="caution">
    <text evidence="2">The sequence shown here is derived from an EMBL/GenBank/DDBJ whole genome shotgun (WGS) entry which is preliminary data.</text>
</comment>
<reference evidence="2 3" key="1">
    <citation type="journal article" date="2020" name="BMC Genomics">
        <title>Intraspecific diversification of the crop wild relative Brassica cretica Lam. using demographic model selection.</title>
        <authorList>
            <person name="Kioukis A."/>
            <person name="Michalopoulou V.A."/>
            <person name="Briers L."/>
            <person name="Pirintsos S."/>
            <person name="Studholme D.J."/>
            <person name="Pavlidis P."/>
            <person name="Sarris P.F."/>
        </authorList>
    </citation>
    <scope>NUCLEOTIDE SEQUENCE [LARGE SCALE GENOMIC DNA]</scope>
    <source>
        <strain evidence="3">cv. PFS-1207/04</strain>
    </source>
</reference>
<feature type="compositionally biased region" description="Polar residues" evidence="1">
    <location>
        <begin position="1"/>
        <end position="12"/>
    </location>
</feature>
<feature type="region of interest" description="Disordered" evidence="1">
    <location>
        <begin position="118"/>
        <end position="216"/>
    </location>
</feature>
<dbReference type="Proteomes" id="UP000266723">
    <property type="component" value="Unassembled WGS sequence"/>
</dbReference>
<evidence type="ECO:0000313" key="3">
    <source>
        <dbReference type="Proteomes" id="UP000266723"/>
    </source>
</evidence>
<gene>
    <name evidence="2" type="ORF">DY000_02060030</name>
</gene>
<keyword evidence="3" id="KW-1185">Reference proteome</keyword>
<feature type="region of interest" description="Disordered" evidence="1">
    <location>
        <begin position="327"/>
        <end position="351"/>
    </location>
</feature>
<feature type="compositionally biased region" description="Low complexity" evidence="1">
    <location>
        <begin position="186"/>
        <end position="195"/>
    </location>
</feature>
<evidence type="ECO:0000256" key="1">
    <source>
        <dbReference type="SAM" id="MobiDB-lite"/>
    </source>
</evidence>
<proteinExistence type="predicted"/>
<dbReference type="EMBL" id="QGKV02001556">
    <property type="protein sequence ID" value="KAF3518733.1"/>
    <property type="molecule type" value="Genomic_DNA"/>
</dbReference>
<feature type="compositionally biased region" description="Low complexity" evidence="1">
    <location>
        <begin position="23"/>
        <end position="42"/>
    </location>
</feature>
<feature type="compositionally biased region" description="Basic and acidic residues" evidence="1">
    <location>
        <begin position="130"/>
        <end position="170"/>
    </location>
</feature>
<accession>A0ABQ7AXL3</accession>
<organism evidence="2 3">
    <name type="scientific">Brassica cretica</name>
    <name type="common">Mustard</name>
    <dbReference type="NCBI Taxonomy" id="69181"/>
    <lineage>
        <taxon>Eukaryota</taxon>
        <taxon>Viridiplantae</taxon>
        <taxon>Streptophyta</taxon>
        <taxon>Embryophyta</taxon>
        <taxon>Tracheophyta</taxon>
        <taxon>Spermatophyta</taxon>
        <taxon>Magnoliopsida</taxon>
        <taxon>eudicotyledons</taxon>
        <taxon>Gunneridae</taxon>
        <taxon>Pentapetalae</taxon>
        <taxon>rosids</taxon>
        <taxon>malvids</taxon>
        <taxon>Brassicales</taxon>
        <taxon>Brassicaceae</taxon>
        <taxon>Brassiceae</taxon>
        <taxon>Brassica</taxon>
    </lineage>
</organism>
<protein>
    <submittedName>
        <fullName evidence="2">Uncharacterized protein</fullName>
    </submittedName>
</protein>
<name>A0ABQ7AXL3_BRACR</name>
<evidence type="ECO:0000313" key="2">
    <source>
        <dbReference type="EMBL" id="KAF3518733.1"/>
    </source>
</evidence>